<dbReference type="RefSeq" id="WP_349144117.1">
    <property type="nucleotide sequence ID" value="NZ_JBBMFC010000008.1"/>
</dbReference>
<comment type="caution">
    <text evidence="6">The sequence shown here is derived from an EMBL/GenBank/DDBJ whole genome shotgun (WGS) entry which is preliminary data.</text>
</comment>
<gene>
    <name evidence="6" type="ORF">WMO62_05980</name>
</gene>
<evidence type="ECO:0000313" key="7">
    <source>
        <dbReference type="Proteomes" id="UP001470288"/>
    </source>
</evidence>
<keyword evidence="7" id="KW-1185">Reference proteome</keyword>
<evidence type="ECO:0000256" key="1">
    <source>
        <dbReference type="ARBA" id="ARBA00004141"/>
    </source>
</evidence>
<sequence length="288" mass="33367">MNWLDKLERKFGKYAIHNLMYYIIILYILGLVIQMVNPSLYTQWLGLDAEAILHGQIWRIVTFIIQPPNASFLFMAFALYFYYMVGQALEYMWGAFRFNLYFFSGVLLHVIACLVIYLIFGINFSMGTFYLNLSLFFVYAYLFPDATFLLFFIFPIKAKWLGIIEGIFYGLTIIGGLSALVNPSLMFTMLAMGIPAIPANSIAALISLLNFAIFVMGSKRNRFSPKDIKRRRTYAKKVKAASQSTHHRCAICGRTEKDGEDLEFRFCSKCKGNYEYCQEHLFTHEHRK</sequence>
<dbReference type="Gene3D" id="1.20.1540.10">
    <property type="entry name" value="Rhomboid-like"/>
    <property type="match status" value="1"/>
</dbReference>
<feature type="transmembrane region" description="Helical" evidence="5">
    <location>
        <begin position="129"/>
        <end position="154"/>
    </location>
</feature>
<keyword evidence="4 5" id="KW-0472">Membrane</keyword>
<keyword evidence="3 5" id="KW-1133">Transmembrane helix</keyword>
<evidence type="ECO:0000256" key="5">
    <source>
        <dbReference type="SAM" id="Phobius"/>
    </source>
</evidence>
<dbReference type="SUPFAM" id="SSF144091">
    <property type="entry name" value="Rhomboid-like"/>
    <property type="match status" value="1"/>
</dbReference>
<evidence type="ECO:0000256" key="4">
    <source>
        <dbReference type="ARBA" id="ARBA00023136"/>
    </source>
</evidence>
<protein>
    <recommendedName>
        <fullName evidence="8">Rhomboid family intramembrane serine protease</fullName>
    </recommendedName>
</protein>
<feature type="transmembrane region" description="Helical" evidence="5">
    <location>
        <begin position="57"/>
        <end position="86"/>
    </location>
</feature>
<evidence type="ECO:0000313" key="6">
    <source>
        <dbReference type="EMBL" id="MEQ2578394.1"/>
    </source>
</evidence>
<dbReference type="Proteomes" id="UP001470288">
    <property type="component" value="Unassembled WGS sequence"/>
</dbReference>
<comment type="subcellular location">
    <subcellularLocation>
        <location evidence="1">Membrane</location>
        <topology evidence="1">Multi-pass membrane protein</topology>
    </subcellularLocation>
</comment>
<accession>A0ABV1HZN7</accession>
<feature type="transmembrane region" description="Helical" evidence="5">
    <location>
        <begin position="197"/>
        <end position="216"/>
    </location>
</feature>
<feature type="transmembrane region" description="Helical" evidence="5">
    <location>
        <begin position="166"/>
        <end position="191"/>
    </location>
</feature>
<keyword evidence="2 5" id="KW-0812">Transmembrane</keyword>
<feature type="transmembrane region" description="Helical" evidence="5">
    <location>
        <begin position="20"/>
        <end position="37"/>
    </location>
</feature>
<evidence type="ECO:0000256" key="3">
    <source>
        <dbReference type="ARBA" id="ARBA00022989"/>
    </source>
</evidence>
<evidence type="ECO:0008006" key="8">
    <source>
        <dbReference type="Google" id="ProtNLM"/>
    </source>
</evidence>
<proteinExistence type="predicted"/>
<dbReference type="EMBL" id="JBBMFC010000008">
    <property type="protein sequence ID" value="MEQ2578394.1"/>
    <property type="molecule type" value="Genomic_DNA"/>
</dbReference>
<reference evidence="6 7" key="1">
    <citation type="submission" date="2024-03" db="EMBL/GenBank/DDBJ databases">
        <title>Human intestinal bacterial collection.</title>
        <authorList>
            <person name="Pauvert C."/>
            <person name="Hitch T.C.A."/>
            <person name="Clavel T."/>
        </authorList>
    </citation>
    <scope>NUCLEOTIDE SEQUENCE [LARGE SCALE GENOMIC DNA]</scope>
    <source>
        <strain evidence="6 7">CLA-AA-H78B</strain>
    </source>
</reference>
<feature type="transmembrane region" description="Helical" evidence="5">
    <location>
        <begin position="98"/>
        <end position="123"/>
    </location>
</feature>
<evidence type="ECO:0000256" key="2">
    <source>
        <dbReference type="ARBA" id="ARBA00022692"/>
    </source>
</evidence>
<organism evidence="6 7">
    <name type="scientific">Hominiventricola aquisgranensis</name>
    <dbReference type="NCBI Taxonomy" id="3133164"/>
    <lineage>
        <taxon>Bacteria</taxon>
        <taxon>Bacillati</taxon>
        <taxon>Bacillota</taxon>
        <taxon>Clostridia</taxon>
        <taxon>Lachnospirales</taxon>
        <taxon>Lachnospiraceae</taxon>
        <taxon>Hominiventricola</taxon>
    </lineage>
</organism>
<dbReference type="InterPro" id="IPR035952">
    <property type="entry name" value="Rhomboid-like_sf"/>
</dbReference>
<name>A0ABV1HZN7_9FIRM</name>